<gene>
    <name evidence="2" type="ORF">XNOV1_A018210</name>
</gene>
<dbReference type="Proteomes" id="UP001178508">
    <property type="component" value="Chromosome 1"/>
</dbReference>
<evidence type="ECO:0000256" key="1">
    <source>
        <dbReference type="SAM" id="MobiDB-lite"/>
    </source>
</evidence>
<organism evidence="2 3">
    <name type="scientific">Xyrichtys novacula</name>
    <name type="common">Pearly razorfish</name>
    <name type="synonym">Hemipteronotus novacula</name>
    <dbReference type="NCBI Taxonomy" id="13765"/>
    <lineage>
        <taxon>Eukaryota</taxon>
        <taxon>Metazoa</taxon>
        <taxon>Chordata</taxon>
        <taxon>Craniata</taxon>
        <taxon>Vertebrata</taxon>
        <taxon>Euteleostomi</taxon>
        <taxon>Actinopterygii</taxon>
        <taxon>Neopterygii</taxon>
        <taxon>Teleostei</taxon>
        <taxon>Neoteleostei</taxon>
        <taxon>Acanthomorphata</taxon>
        <taxon>Eupercaria</taxon>
        <taxon>Labriformes</taxon>
        <taxon>Labridae</taxon>
        <taxon>Xyrichtys</taxon>
    </lineage>
</organism>
<feature type="compositionally biased region" description="Acidic residues" evidence="1">
    <location>
        <begin position="59"/>
        <end position="86"/>
    </location>
</feature>
<protein>
    <submittedName>
        <fullName evidence="2">Uncharacterized protein</fullName>
    </submittedName>
</protein>
<evidence type="ECO:0000313" key="2">
    <source>
        <dbReference type="EMBL" id="CAJ1050083.1"/>
    </source>
</evidence>
<reference evidence="2" key="1">
    <citation type="submission" date="2023-08" db="EMBL/GenBank/DDBJ databases">
        <authorList>
            <person name="Alioto T."/>
            <person name="Alioto T."/>
            <person name="Gomez Garrido J."/>
        </authorList>
    </citation>
    <scope>NUCLEOTIDE SEQUENCE</scope>
</reference>
<dbReference type="EMBL" id="OY660864">
    <property type="protein sequence ID" value="CAJ1050083.1"/>
    <property type="molecule type" value="Genomic_DNA"/>
</dbReference>
<evidence type="ECO:0000313" key="3">
    <source>
        <dbReference type="Proteomes" id="UP001178508"/>
    </source>
</evidence>
<accession>A0AAV1EMX5</accession>
<keyword evidence="3" id="KW-1185">Reference proteome</keyword>
<proteinExistence type="predicted"/>
<sequence length="86" mass="10271">MKRQIFSLNHPHRLQRKKDVFTEVSPQFMCPHRDDRLKPARLQTPGQIFKKERKTTEDGQTEEDKEDGQTEEDKEDGQTEEDKEDE</sequence>
<dbReference type="AlphaFoldDB" id="A0AAV1EMX5"/>
<feature type="region of interest" description="Disordered" evidence="1">
    <location>
        <begin position="31"/>
        <end position="86"/>
    </location>
</feature>
<name>A0AAV1EMX5_XYRNO</name>